<dbReference type="EMBL" id="LAZR01003728">
    <property type="protein sequence ID" value="KKN15273.1"/>
    <property type="molecule type" value="Genomic_DNA"/>
</dbReference>
<comment type="caution">
    <text evidence="2">The sequence shown here is derived from an EMBL/GenBank/DDBJ whole genome shotgun (WGS) entry which is preliminary data.</text>
</comment>
<feature type="coiled-coil region" evidence="1">
    <location>
        <begin position="95"/>
        <end position="129"/>
    </location>
</feature>
<evidence type="ECO:0000313" key="2">
    <source>
        <dbReference type="EMBL" id="KKN15273.1"/>
    </source>
</evidence>
<organism evidence="2">
    <name type="scientific">marine sediment metagenome</name>
    <dbReference type="NCBI Taxonomy" id="412755"/>
    <lineage>
        <taxon>unclassified sequences</taxon>
        <taxon>metagenomes</taxon>
        <taxon>ecological metagenomes</taxon>
    </lineage>
</organism>
<dbReference type="AlphaFoldDB" id="A0A0F9RDF3"/>
<name>A0A0F9RDF3_9ZZZZ</name>
<protein>
    <submittedName>
        <fullName evidence="2">Uncharacterized protein</fullName>
    </submittedName>
</protein>
<evidence type="ECO:0000256" key="1">
    <source>
        <dbReference type="SAM" id="Coils"/>
    </source>
</evidence>
<keyword evidence="1" id="KW-0175">Coiled coil</keyword>
<accession>A0A0F9RDF3</accession>
<proteinExistence type="predicted"/>
<sequence length="237" mass="28019">MDKEKKLVVDSIVDDIKDEKLKEIKDKLKEAMDENLVESLLSSNEIEFEYLGIDYKVRKLLYKERQELYRERAKEHMRLLQSDEYVPEDKIIELYKNKGTDIKELGNQIKALQKQIDSLNMKLGKALKDKANDKELTTYKNQISDLTDKQKDISIRKTNYLTYSLENQVNLYSYSYLTYLSSEKLEKGKDLGEGNKEQDKWVKVWNNYDEFLNSEEELINLLAFRVTILTNPSLYSI</sequence>
<gene>
    <name evidence="2" type="ORF">LCGC14_0987600</name>
</gene>
<reference evidence="2" key="1">
    <citation type="journal article" date="2015" name="Nature">
        <title>Complex archaea that bridge the gap between prokaryotes and eukaryotes.</title>
        <authorList>
            <person name="Spang A."/>
            <person name="Saw J.H."/>
            <person name="Jorgensen S.L."/>
            <person name="Zaremba-Niedzwiedzka K."/>
            <person name="Martijn J."/>
            <person name="Lind A.E."/>
            <person name="van Eijk R."/>
            <person name="Schleper C."/>
            <person name="Guy L."/>
            <person name="Ettema T.J."/>
        </authorList>
    </citation>
    <scope>NUCLEOTIDE SEQUENCE</scope>
</reference>